<dbReference type="AlphaFoldDB" id="A0A225M7Z3"/>
<protein>
    <submittedName>
        <fullName evidence="1">Uncharacterized protein</fullName>
    </submittedName>
</protein>
<comment type="caution">
    <text evidence="1">The sequence shown here is derived from an EMBL/GenBank/DDBJ whole genome shotgun (WGS) entry which is preliminary data.</text>
</comment>
<proteinExistence type="predicted"/>
<name>A0A225M7Z3_9BURK</name>
<keyword evidence="2" id="KW-1185">Reference proteome</keyword>
<organism evidence="1 2">
    <name type="scientific">Candidimonas nitroreducens</name>
    <dbReference type="NCBI Taxonomy" id="683354"/>
    <lineage>
        <taxon>Bacteria</taxon>
        <taxon>Pseudomonadati</taxon>
        <taxon>Pseudomonadota</taxon>
        <taxon>Betaproteobacteria</taxon>
        <taxon>Burkholderiales</taxon>
        <taxon>Alcaligenaceae</taxon>
        <taxon>Candidimonas</taxon>
    </lineage>
</organism>
<evidence type="ECO:0000313" key="1">
    <source>
        <dbReference type="EMBL" id="OWT57454.1"/>
    </source>
</evidence>
<dbReference type="Proteomes" id="UP000214603">
    <property type="component" value="Unassembled WGS sequence"/>
</dbReference>
<gene>
    <name evidence="1" type="ORF">CEY11_16215</name>
</gene>
<reference evidence="2" key="1">
    <citation type="submission" date="2017-06" db="EMBL/GenBank/DDBJ databases">
        <title>Herbaspirillum phytohormonus sp. nov., isolated from the root nodule of Robinia pseudoacacia in lead-zinc mine.</title>
        <authorList>
            <person name="Fan M."/>
            <person name="Lin Y."/>
        </authorList>
    </citation>
    <scope>NUCLEOTIDE SEQUENCE [LARGE SCALE GENOMIC DNA]</scope>
    <source>
        <strain evidence="2">SC-089</strain>
    </source>
</reference>
<evidence type="ECO:0000313" key="2">
    <source>
        <dbReference type="Proteomes" id="UP000214603"/>
    </source>
</evidence>
<dbReference type="EMBL" id="NJIH01000009">
    <property type="protein sequence ID" value="OWT57454.1"/>
    <property type="molecule type" value="Genomic_DNA"/>
</dbReference>
<sequence length="75" mass="8197">MRRGPEAGAALAGIIAAALPGPAWPDPAWPGVRRGTGPGRRPRTLCVRQVQAPCLRQIFNTYRALMRNSMEDTNR</sequence>
<accession>A0A225M7Z3</accession>